<keyword evidence="3" id="KW-1185">Reference proteome</keyword>
<dbReference type="AlphaFoldDB" id="A0ABD1PDU9"/>
<evidence type="ECO:0000256" key="1">
    <source>
        <dbReference type="SAM" id="MobiDB-lite"/>
    </source>
</evidence>
<accession>A0ABD1PDU9</accession>
<reference evidence="3" key="1">
    <citation type="submission" date="2024-07" db="EMBL/GenBank/DDBJ databases">
        <title>Two chromosome-level genome assemblies of Korean endemic species Abeliophyllum distichum and Forsythia ovata (Oleaceae).</title>
        <authorList>
            <person name="Jang H."/>
        </authorList>
    </citation>
    <scope>NUCLEOTIDE SEQUENCE [LARGE SCALE GENOMIC DNA]</scope>
</reference>
<evidence type="ECO:0000313" key="3">
    <source>
        <dbReference type="Proteomes" id="UP001604336"/>
    </source>
</evidence>
<dbReference type="EMBL" id="JBFOLK010000014">
    <property type="protein sequence ID" value="KAL2462076.1"/>
    <property type="molecule type" value="Genomic_DNA"/>
</dbReference>
<evidence type="ECO:0000313" key="2">
    <source>
        <dbReference type="EMBL" id="KAL2462076.1"/>
    </source>
</evidence>
<protein>
    <recommendedName>
        <fullName evidence="4">Transposase</fullName>
    </recommendedName>
</protein>
<name>A0ABD1PDU9_9LAMI</name>
<feature type="region of interest" description="Disordered" evidence="1">
    <location>
        <begin position="1"/>
        <end position="35"/>
    </location>
</feature>
<comment type="caution">
    <text evidence="2">The sequence shown here is derived from an EMBL/GenBank/DDBJ whole genome shotgun (WGS) entry which is preliminary data.</text>
</comment>
<dbReference type="Proteomes" id="UP001604336">
    <property type="component" value="Unassembled WGS sequence"/>
</dbReference>
<organism evidence="2 3">
    <name type="scientific">Abeliophyllum distichum</name>
    <dbReference type="NCBI Taxonomy" id="126358"/>
    <lineage>
        <taxon>Eukaryota</taxon>
        <taxon>Viridiplantae</taxon>
        <taxon>Streptophyta</taxon>
        <taxon>Embryophyta</taxon>
        <taxon>Tracheophyta</taxon>
        <taxon>Spermatophyta</taxon>
        <taxon>Magnoliopsida</taxon>
        <taxon>eudicotyledons</taxon>
        <taxon>Gunneridae</taxon>
        <taxon>Pentapetalae</taxon>
        <taxon>asterids</taxon>
        <taxon>lamiids</taxon>
        <taxon>Lamiales</taxon>
        <taxon>Oleaceae</taxon>
        <taxon>Forsythieae</taxon>
        <taxon>Abeliophyllum</taxon>
    </lineage>
</organism>
<gene>
    <name evidence="2" type="ORF">Adt_45496</name>
</gene>
<evidence type="ECO:0008006" key="4">
    <source>
        <dbReference type="Google" id="ProtNLM"/>
    </source>
</evidence>
<proteinExistence type="predicted"/>
<sequence length="168" mass="19427">MPSKRKATAHDKGKGHVSGSSSRTRHVVEPPDDGDIPRFRTDEIEECYTKTSASKVCHKERQVVRDDFSHHLLERVIQHCGWHKVADALHAAYPTLVREFFANFNPDIDVTESPHRYKTWVRGRWIRFSPTMIDKYYGLTRTDLVPLPAPHELDMALVARYLYGRDDA</sequence>